<protein>
    <submittedName>
        <fullName evidence="1">Uncharacterized protein</fullName>
    </submittedName>
</protein>
<accession>A0A2T2WWC8</accession>
<evidence type="ECO:0000313" key="2">
    <source>
        <dbReference type="Proteomes" id="UP000242699"/>
    </source>
</evidence>
<comment type="caution">
    <text evidence="1">The sequence shown here is derived from an EMBL/GenBank/DDBJ whole genome shotgun (WGS) entry which is preliminary data.</text>
</comment>
<gene>
    <name evidence="1" type="ORF">C7B43_13750</name>
</gene>
<name>A0A2T2WWC8_9FIRM</name>
<dbReference type="EMBL" id="PXYT01000035">
    <property type="protein sequence ID" value="PSR26535.1"/>
    <property type="molecule type" value="Genomic_DNA"/>
</dbReference>
<dbReference type="Proteomes" id="UP000242699">
    <property type="component" value="Unassembled WGS sequence"/>
</dbReference>
<proteinExistence type="predicted"/>
<organism evidence="1 2">
    <name type="scientific">Sulfobacillus benefaciens</name>
    <dbReference type="NCBI Taxonomy" id="453960"/>
    <lineage>
        <taxon>Bacteria</taxon>
        <taxon>Bacillati</taxon>
        <taxon>Bacillota</taxon>
        <taxon>Clostridia</taxon>
        <taxon>Eubacteriales</taxon>
        <taxon>Clostridiales Family XVII. Incertae Sedis</taxon>
        <taxon>Sulfobacillus</taxon>
    </lineage>
</organism>
<sequence>MDKQGTVSRSYCVGICEICLRLISDTAHGGHRHQCPPCGEMVYMTPAEDLVPGLQVVADIVEQILPESIFHNRSICPWPVLFRGRWYIDVRVPPGGEYGELARKYFPSAYKDFVNRFMEKEIPDEAVMGDWMEESLMIAPEDIGLKELFRFTRHLNTWRKNWNARTDVRWKQIITSWVSELSQAETERMRRQVCGQKLPPENGLGGGCAVTWLKQRLKTHRDFLIGALHGS</sequence>
<dbReference type="AlphaFoldDB" id="A0A2T2WWC8"/>
<reference evidence="1 2" key="1">
    <citation type="journal article" date="2014" name="BMC Genomics">
        <title>Comparison of environmental and isolate Sulfobacillus genomes reveals diverse carbon, sulfur, nitrogen, and hydrogen metabolisms.</title>
        <authorList>
            <person name="Justice N.B."/>
            <person name="Norman A."/>
            <person name="Brown C.T."/>
            <person name="Singh A."/>
            <person name="Thomas B.C."/>
            <person name="Banfield J.F."/>
        </authorList>
    </citation>
    <scope>NUCLEOTIDE SEQUENCE [LARGE SCALE GENOMIC DNA]</scope>
    <source>
        <strain evidence="1">AMDSBA1</strain>
    </source>
</reference>
<evidence type="ECO:0000313" key="1">
    <source>
        <dbReference type="EMBL" id="PSR26535.1"/>
    </source>
</evidence>